<dbReference type="AlphaFoldDB" id="A0A2H3JY40"/>
<reference evidence="2 3" key="1">
    <citation type="journal article" date="2012" name="Science">
        <title>The Paleozoic origin of enzymatic lignin decomposition reconstructed from 31 fungal genomes.</title>
        <authorList>
            <person name="Floudas D."/>
            <person name="Binder M."/>
            <person name="Riley R."/>
            <person name="Barry K."/>
            <person name="Blanchette R.A."/>
            <person name="Henrissat B."/>
            <person name="Martinez A.T."/>
            <person name="Otillar R."/>
            <person name="Spatafora J.W."/>
            <person name="Yadav J.S."/>
            <person name="Aerts A."/>
            <person name="Benoit I."/>
            <person name="Boyd A."/>
            <person name="Carlson A."/>
            <person name="Copeland A."/>
            <person name="Coutinho P.M."/>
            <person name="de Vries R.P."/>
            <person name="Ferreira P."/>
            <person name="Findley K."/>
            <person name="Foster B."/>
            <person name="Gaskell J."/>
            <person name="Glotzer D."/>
            <person name="Gorecki P."/>
            <person name="Heitman J."/>
            <person name="Hesse C."/>
            <person name="Hori C."/>
            <person name="Igarashi K."/>
            <person name="Jurgens J.A."/>
            <person name="Kallen N."/>
            <person name="Kersten P."/>
            <person name="Kohler A."/>
            <person name="Kuees U."/>
            <person name="Kumar T.K.A."/>
            <person name="Kuo A."/>
            <person name="LaButti K."/>
            <person name="Larrondo L.F."/>
            <person name="Lindquist E."/>
            <person name="Ling A."/>
            <person name="Lombard V."/>
            <person name="Lucas S."/>
            <person name="Lundell T."/>
            <person name="Martin R."/>
            <person name="McLaughlin D.J."/>
            <person name="Morgenstern I."/>
            <person name="Morin E."/>
            <person name="Murat C."/>
            <person name="Nagy L.G."/>
            <person name="Nolan M."/>
            <person name="Ohm R.A."/>
            <person name="Patyshakuliyeva A."/>
            <person name="Rokas A."/>
            <person name="Ruiz-Duenas F.J."/>
            <person name="Sabat G."/>
            <person name="Salamov A."/>
            <person name="Samejima M."/>
            <person name="Schmutz J."/>
            <person name="Slot J.C."/>
            <person name="St John F."/>
            <person name="Stenlid J."/>
            <person name="Sun H."/>
            <person name="Sun S."/>
            <person name="Syed K."/>
            <person name="Tsang A."/>
            <person name="Wiebenga A."/>
            <person name="Young D."/>
            <person name="Pisabarro A."/>
            <person name="Eastwood D.C."/>
            <person name="Martin F."/>
            <person name="Cullen D."/>
            <person name="Grigoriev I.V."/>
            <person name="Hibbett D.S."/>
        </authorList>
    </citation>
    <scope>NUCLEOTIDE SEQUENCE [LARGE SCALE GENOMIC DNA]</scope>
    <source>
        <strain evidence="2 3">MD-104</strain>
    </source>
</reference>
<evidence type="ECO:0000313" key="2">
    <source>
        <dbReference type="EMBL" id="PCH43819.1"/>
    </source>
</evidence>
<gene>
    <name evidence="2" type="ORF">WOLCODRAFT_153876</name>
</gene>
<name>A0A2H3JY40_WOLCO</name>
<dbReference type="EMBL" id="KB468146">
    <property type="protein sequence ID" value="PCH43819.1"/>
    <property type="molecule type" value="Genomic_DNA"/>
</dbReference>
<evidence type="ECO:0000256" key="1">
    <source>
        <dbReference type="SAM" id="MobiDB-lite"/>
    </source>
</evidence>
<evidence type="ECO:0000313" key="3">
    <source>
        <dbReference type="Proteomes" id="UP000218811"/>
    </source>
</evidence>
<dbReference type="Proteomes" id="UP000218811">
    <property type="component" value="Unassembled WGS sequence"/>
</dbReference>
<sequence>MDAPLACRGADVVQTSSDHKLAAKNGQAQRTGWYDPPSLGIARRDPVACCLRGRMQRYLTTSSKLQTQDGARKRARLGEPIHPADLPCIRAHASLECRHCPQPLWLRTESSRRIPYCATVEGASRSAGALSPQSRTAYPRRSPVQAAEGRPLPASMRTDEWPGATDAETPPSPPCPP</sequence>
<protein>
    <submittedName>
        <fullName evidence="2">Uncharacterized protein</fullName>
    </submittedName>
</protein>
<accession>A0A2H3JY40</accession>
<feature type="region of interest" description="Disordered" evidence="1">
    <location>
        <begin position="125"/>
        <end position="177"/>
    </location>
</feature>
<proteinExistence type="predicted"/>
<keyword evidence="3" id="KW-1185">Reference proteome</keyword>
<organism evidence="2 3">
    <name type="scientific">Wolfiporia cocos (strain MD-104)</name>
    <name type="common">Brown rot fungus</name>
    <dbReference type="NCBI Taxonomy" id="742152"/>
    <lineage>
        <taxon>Eukaryota</taxon>
        <taxon>Fungi</taxon>
        <taxon>Dikarya</taxon>
        <taxon>Basidiomycota</taxon>
        <taxon>Agaricomycotina</taxon>
        <taxon>Agaricomycetes</taxon>
        <taxon>Polyporales</taxon>
        <taxon>Phaeolaceae</taxon>
        <taxon>Wolfiporia</taxon>
    </lineage>
</organism>